<reference evidence="6" key="1">
    <citation type="submission" date="2023-03" db="EMBL/GenBank/DDBJ databases">
        <title>Massive genome expansion in bonnet fungi (Mycena s.s.) driven by repeated elements and novel gene families across ecological guilds.</title>
        <authorList>
            <consortium name="Lawrence Berkeley National Laboratory"/>
            <person name="Harder C.B."/>
            <person name="Miyauchi S."/>
            <person name="Viragh M."/>
            <person name="Kuo A."/>
            <person name="Thoen E."/>
            <person name="Andreopoulos B."/>
            <person name="Lu D."/>
            <person name="Skrede I."/>
            <person name="Drula E."/>
            <person name="Henrissat B."/>
            <person name="Morin E."/>
            <person name="Kohler A."/>
            <person name="Barry K."/>
            <person name="LaButti K."/>
            <person name="Morin E."/>
            <person name="Salamov A."/>
            <person name="Lipzen A."/>
            <person name="Mereny Z."/>
            <person name="Hegedus B."/>
            <person name="Baldrian P."/>
            <person name="Stursova M."/>
            <person name="Weitz H."/>
            <person name="Taylor A."/>
            <person name="Grigoriev I.V."/>
            <person name="Nagy L.G."/>
            <person name="Martin F."/>
            <person name="Kauserud H."/>
        </authorList>
    </citation>
    <scope>NUCLEOTIDE SEQUENCE</scope>
    <source>
        <strain evidence="6">9284</strain>
    </source>
</reference>
<dbReference type="GO" id="GO:0001228">
    <property type="term" value="F:DNA-binding transcription activator activity, RNA polymerase II-specific"/>
    <property type="evidence" value="ECO:0007669"/>
    <property type="project" value="TreeGrafter"/>
</dbReference>
<dbReference type="Pfam" id="PF00505">
    <property type="entry name" value="HMG_box"/>
    <property type="match status" value="1"/>
</dbReference>
<dbReference type="CDD" id="cd01389">
    <property type="entry name" value="HMG-box_ROX1-like"/>
    <property type="match status" value="1"/>
</dbReference>
<evidence type="ECO:0000256" key="4">
    <source>
        <dbReference type="SAM" id="MobiDB-lite"/>
    </source>
</evidence>
<keyword evidence="1 3" id="KW-0238">DNA-binding</keyword>
<keyword evidence="2" id="KW-0804">Transcription</keyword>
<dbReference type="GO" id="GO:0000978">
    <property type="term" value="F:RNA polymerase II cis-regulatory region sequence-specific DNA binding"/>
    <property type="evidence" value="ECO:0007669"/>
    <property type="project" value="TreeGrafter"/>
</dbReference>
<feature type="compositionally biased region" description="Low complexity" evidence="4">
    <location>
        <begin position="94"/>
        <end position="107"/>
    </location>
</feature>
<sequence length="229" mass="25669">MFSPDPQARIPRPPNPFIIFRTHFARKYHNPQRNRPRRPSTLGRTVSGKAADAWRELPAPEKEKYRQLAEAAKRQHAIDYPDYQYRPQRRTNQAAPAASSSSRRVAPAPAPRTKKRSRSPAVSIHTTHITAMDALKITDSPPLKKRSCSPELEWPQPMASGSSITADRRRSSSVPVTSGEHFYTLGIWPSVEEQPGDGWEPPVQSRRRSRSGSSESPGSFPFSCPNASH</sequence>
<gene>
    <name evidence="6" type="ORF">FB45DRAFT_921608</name>
</gene>
<comment type="caution">
    <text evidence="6">The sequence shown here is derived from an EMBL/GenBank/DDBJ whole genome shotgun (WGS) entry which is preliminary data.</text>
</comment>
<dbReference type="PROSITE" id="PS50118">
    <property type="entry name" value="HMG_BOX_2"/>
    <property type="match status" value="1"/>
</dbReference>
<dbReference type="InterPro" id="IPR009071">
    <property type="entry name" value="HMG_box_dom"/>
</dbReference>
<accession>A0AAD7BN23</accession>
<dbReference type="SUPFAM" id="SSF47095">
    <property type="entry name" value="HMG-box"/>
    <property type="match status" value="1"/>
</dbReference>
<evidence type="ECO:0000256" key="1">
    <source>
        <dbReference type="ARBA" id="ARBA00023125"/>
    </source>
</evidence>
<evidence type="ECO:0000259" key="5">
    <source>
        <dbReference type="PROSITE" id="PS50118"/>
    </source>
</evidence>
<feature type="compositionally biased region" description="Basic and acidic residues" evidence="4">
    <location>
        <begin position="52"/>
        <end position="79"/>
    </location>
</feature>
<protein>
    <recommendedName>
        <fullName evidence="5">HMG box domain-containing protein</fullName>
    </recommendedName>
</protein>
<proteinExistence type="predicted"/>
<dbReference type="SMART" id="SM00398">
    <property type="entry name" value="HMG"/>
    <property type="match status" value="1"/>
</dbReference>
<dbReference type="InterPro" id="IPR050140">
    <property type="entry name" value="SRY-related_HMG-box_TF-like"/>
</dbReference>
<feature type="compositionally biased region" description="Basic residues" evidence="4">
    <location>
        <begin position="26"/>
        <end position="38"/>
    </location>
</feature>
<dbReference type="AlphaFoldDB" id="A0AAD7BN23"/>
<feature type="domain" description="HMG box" evidence="5">
    <location>
        <begin position="10"/>
        <end position="84"/>
    </location>
</feature>
<evidence type="ECO:0000256" key="3">
    <source>
        <dbReference type="PROSITE-ProRule" id="PRU00267"/>
    </source>
</evidence>
<evidence type="ECO:0000313" key="6">
    <source>
        <dbReference type="EMBL" id="KAJ7625509.1"/>
    </source>
</evidence>
<keyword evidence="3" id="KW-0539">Nucleus</keyword>
<evidence type="ECO:0000313" key="7">
    <source>
        <dbReference type="Proteomes" id="UP001221142"/>
    </source>
</evidence>
<evidence type="ECO:0000256" key="2">
    <source>
        <dbReference type="ARBA" id="ARBA00023163"/>
    </source>
</evidence>
<dbReference type="PANTHER" id="PTHR10270">
    <property type="entry name" value="SOX TRANSCRIPTION FACTOR"/>
    <property type="match status" value="1"/>
</dbReference>
<dbReference type="GO" id="GO:0005634">
    <property type="term" value="C:nucleus"/>
    <property type="evidence" value="ECO:0007669"/>
    <property type="project" value="UniProtKB-UniRule"/>
</dbReference>
<organism evidence="6 7">
    <name type="scientific">Roridomyces roridus</name>
    <dbReference type="NCBI Taxonomy" id="1738132"/>
    <lineage>
        <taxon>Eukaryota</taxon>
        <taxon>Fungi</taxon>
        <taxon>Dikarya</taxon>
        <taxon>Basidiomycota</taxon>
        <taxon>Agaricomycotina</taxon>
        <taxon>Agaricomycetes</taxon>
        <taxon>Agaricomycetidae</taxon>
        <taxon>Agaricales</taxon>
        <taxon>Marasmiineae</taxon>
        <taxon>Mycenaceae</taxon>
        <taxon>Roridomyces</taxon>
    </lineage>
</organism>
<dbReference type="GO" id="GO:0030154">
    <property type="term" value="P:cell differentiation"/>
    <property type="evidence" value="ECO:0007669"/>
    <property type="project" value="TreeGrafter"/>
</dbReference>
<dbReference type="Proteomes" id="UP001221142">
    <property type="component" value="Unassembled WGS sequence"/>
</dbReference>
<dbReference type="PANTHER" id="PTHR10270:SF161">
    <property type="entry name" value="SEX-DETERMINING REGION Y PROTEIN"/>
    <property type="match status" value="1"/>
</dbReference>
<feature type="DNA-binding region" description="HMG box" evidence="3">
    <location>
        <begin position="10"/>
        <end position="84"/>
    </location>
</feature>
<feature type="compositionally biased region" description="Low complexity" evidence="4">
    <location>
        <begin position="211"/>
        <end position="223"/>
    </location>
</feature>
<feature type="region of interest" description="Disordered" evidence="4">
    <location>
        <begin position="26"/>
        <end position="229"/>
    </location>
</feature>
<dbReference type="EMBL" id="JARKIF010000012">
    <property type="protein sequence ID" value="KAJ7625509.1"/>
    <property type="molecule type" value="Genomic_DNA"/>
</dbReference>
<dbReference type="Gene3D" id="1.10.30.10">
    <property type="entry name" value="High mobility group box domain"/>
    <property type="match status" value="1"/>
</dbReference>
<keyword evidence="7" id="KW-1185">Reference proteome</keyword>
<dbReference type="InterPro" id="IPR036910">
    <property type="entry name" value="HMG_box_dom_sf"/>
</dbReference>
<name>A0AAD7BN23_9AGAR</name>